<accession>A0A9D2CSI6</accession>
<protein>
    <submittedName>
        <fullName evidence="1">Uncharacterized protein</fullName>
    </submittedName>
</protein>
<dbReference type="EMBL" id="DXCQ01000013">
    <property type="protein sequence ID" value="HIY96273.1"/>
    <property type="molecule type" value="Genomic_DNA"/>
</dbReference>
<evidence type="ECO:0000313" key="1">
    <source>
        <dbReference type="EMBL" id="HIY96273.1"/>
    </source>
</evidence>
<reference evidence="1" key="1">
    <citation type="journal article" date="2021" name="PeerJ">
        <title>Extensive microbial diversity within the chicken gut microbiome revealed by metagenomics and culture.</title>
        <authorList>
            <person name="Gilroy R."/>
            <person name="Ravi A."/>
            <person name="Getino M."/>
            <person name="Pursley I."/>
            <person name="Horton D.L."/>
            <person name="Alikhan N.F."/>
            <person name="Baker D."/>
            <person name="Gharbi K."/>
            <person name="Hall N."/>
            <person name="Watson M."/>
            <person name="Adriaenssens E.M."/>
            <person name="Foster-Nyarko E."/>
            <person name="Jarju S."/>
            <person name="Secka A."/>
            <person name="Antonio M."/>
            <person name="Oren A."/>
            <person name="Chaudhuri R.R."/>
            <person name="La Ragione R."/>
            <person name="Hildebrand F."/>
            <person name="Pallen M.J."/>
        </authorList>
    </citation>
    <scope>NUCLEOTIDE SEQUENCE</scope>
    <source>
        <strain evidence="1">1345</strain>
    </source>
</reference>
<evidence type="ECO:0000313" key="2">
    <source>
        <dbReference type="Proteomes" id="UP000886750"/>
    </source>
</evidence>
<proteinExistence type="predicted"/>
<dbReference type="AlphaFoldDB" id="A0A9D2CSI6"/>
<sequence length="85" mass="9543">MIKSIETSVHENLGELSPAVFRDLRATPPFKRSAFSAAFSPLFAPFFRAHLFVLSLSSRKGAAESRDFEGCRPQLAIFKGFYLLF</sequence>
<dbReference type="Proteomes" id="UP000886750">
    <property type="component" value="Unassembled WGS sequence"/>
</dbReference>
<organism evidence="1 2">
    <name type="scientific">Candidatus Borkfalkia excrementigallinarum</name>
    <dbReference type="NCBI Taxonomy" id="2838506"/>
    <lineage>
        <taxon>Bacteria</taxon>
        <taxon>Bacillati</taxon>
        <taxon>Bacillota</taxon>
        <taxon>Clostridia</taxon>
        <taxon>Christensenellales</taxon>
        <taxon>Christensenellaceae</taxon>
        <taxon>Candidatus Borkfalkia</taxon>
    </lineage>
</organism>
<name>A0A9D2CSI6_9FIRM</name>
<gene>
    <name evidence="1" type="ORF">H9729_01145</name>
</gene>
<comment type="caution">
    <text evidence="1">The sequence shown here is derived from an EMBL/GenBank/DDBJ whole genome shotgun (WGS) entry which is preliminary data.</text>
</comment>
<reference evidence="1" key="2">
    <citation type="submission" date="2021-04" db="EMBL/GenBank/DDBJ databases">
        <authorList>
            <person name="Gilroy R."/>
        </authorList>
    </citation>
    <scope>NUCLEOTIDE SEQUENCE</scope>
    <source>
        <strain evidence="1">1345</strain>
    </source>
</reference>